<dbReference type="PANTHER" id="PTHR42796">
    <property type="entry name" value="FUMARYLACETOACETATE HYDROLASE DOMAIN-CONTAINING PROTEIN 2A-RELATED"/>
    <property type="match status" value="1"/>
</dbReference>
<evidence type="ECO:0000256" key="2">
    <source>
        <dbReference type="ARBA" id="ARBA00022723"/>
    </source>
</evidence>
<proteinExistence type="inferred from homology"/>
<dbReference type="GO" id="GO:0044281">
    <property type="term" value="P:small molecule metabolic process"/>
    <property type="evidence" value="ECO:0007669"/>
    <property type="project" value="UniProtKB-ARBA"/>
</dbReference>
<dbReference type="RefSeq" id="WP_086090231.1">
    <property type="nucleotide sequence ID" value="NZ_CP021112.1"/>
</dbReference>
<evidence type="ECO:0000313" key="3">
    <source>
        <dbReference type="EMBL" id="ARQ01837.1"/>
    </source>
</evidence>
<dbReference type="Proteomes" id="UP000194137">
    <property type="component" value="Chromosome"/>
</dbReference>
<dbReference type="AlphaFoldDB" id="A0A1W6ZWS5"/>
<evidence type="ECO:0000256" key="1">
    <source>
        <dbReference type="ARBA" id="ARBA00010211"/>
    </source>
</evidence>
<dbReference type="STRING" id="1235591.CAK95_24120"/>
<sequence>MRFCRYDNDRLGVVRDDRVHDVTSVLEKLPAVRWPLPVYDPLIAALPKLRGDMEAAADRVQGVPISSVKLLNPVPNPSKVIGAPVNYHAHIDEANKDAQINFGKIIKTIDHYGVFLKSNSSLSGASEPVAVVEKDRRTDHEVELSAIIGEECFDVPEEGALKYIAGYAIGLDMTIRGPEERSLRKSLDRFSVVGPYVVTADEIADPDNLDMEITVNGIVKQKANTSQLIFGVAKLVSYCSNFYRLYPGDIIMTGTPEGVGPVQAGDVMHAKIEQIGEMTVQVVRRNEPLPAPAPAA</sequence>
<dbReference type="GO" id="GO:0046872">
    <property type="term" value="F:metal ion binding"/>
    <property type="evidence" value="ECO:0007669"/>
    <property type="project" value="UniProtKB-KW"/>
</dbReference>
<name>A0A1W6ZWS5_9HYPH</name>
<protein>
    <submittedName>
        <fullName evidence="3">2-hydroxyhepta-2,4-diene-1,7-dioate isomerase</fullName>
    </submittedName>
</protein>
<reference evidence="3 4" key="1">
    <citation type="submission" date="2017-05" db="EMBL/GenBank/DDBJ databases">
        <title>Full genome sequence of Pseudorhodoplanes sinuspersici.</title>
        <authorList>
            <person name="Dastgheib S.M.M."/>
            <person name="Shavandi M."/>
            <person name="Tirandaz H."/>
        </authorList>
    </citation>
    <scope>NUCLEOTIDE SEQUENCE [LARGE SCALE GENOMIC DNA]</scope>
    <source>
        <strain evidence="3 4">RIPI110</strain>
    </source>
</reference>
<dbReference type="OrthoDB" id="9780293at2"/>
<keyword evidence="2" id="KW-0479">Metal-binding</keyword>
<accession>A0A1W6ZWS5</accession>
<organism evidence="3 4">
    <name type="scientific">Pseudorhodoplanes sinuspersici</name>
    <dbReference type="NCBI Taxonomy" id="1235591"/>
    <lineage>
        <taxon>Bacteria</taxon>
        <taxon>Pseudomonadati</taxon>
        <taxon>Pseudomonadota</taxon>
        <taxon>Alphaproteobacteria</taxon>
        <taxon>Hyphomicrobiales</taxon>
        <taxon>Pseudorhodoplanes</taxon>
    </lineage>
</organism>
<dbReference type="GO" id="GO:0016853">
    <property type="term" value="F:isomerase activity"/>
    <property type="evidence" value="ECO:0007669"/>
    <property type="project" value="UniProtKB-KW"/>
</dbReference>
<gene>
    <name evidence="3" type="ORF">CAK95_24120</name>
</gene>
<dbReference type="InterPro" id="IPR051121">
    <property type="entry name" value="FAH"/>
</dbReference>
<dbReference type="Gene3D" id="3.90.850.10">
    <property type="entry name" value="Fumarylacetoacetase-like, C-terminal domain"/>
    <property type="match status" value="1"/>
</dbReference>
<keyword evidence="4" id="KW-1185">Reference proteome</keyword>
<dbReference type="Pfam" id="PF01557">
    <property type="entry name" value="FAA_hydrolase"/>
    <property type="match status" value="1"/>
</dbReference>
<dbReference type="SUPFAM" id="SSF56529">
    <property type="entry name" value="FAH"/>
    <property type="match status" value="1"/>
</dbReference>
<dbReference type="KEGG" id="psin:CAK95_24120"/>
<keyword evidence="3" id="KW-0413">Isomerase</keyword>
<evidence type="ECO:0000313" key="4">
    <source>
        <dbReference type="Proteomes" id="UP000194137"/>
    </source>
</evidence>
<dbReference type="PANTHER" id="PTHR42796:SF4">
    <property type="entry name" value="FUMARYLACETOACETATE HYDROLASE DOMAIN-CONTAINING PROTEIN 2A"/>
    <property type="match status" value="1"/>
</dbReference>
<dbReference type="InterPro" id="IPR036663">
    <property type="entry name" value="Fumarylacetoacetase_C_sf"/>
</dbReference>
<dbReference type="InterPro" id="IPR011234">
    <property type="entry name" value="Fumarylacetoacetase-like_C"/>
</dbReference>
<comment type="similarity">
    <text evidence="1">Belongs to the FAH family.</text>
</comment>
<dbReference type="EMBL" id="CP021112">
    <property type="protein sequence ID" value="ARQ01837.1"/>
    <property type="molecule type" value="Genomic_DNA"/>
</dbReference>